<feature type="active site" evidence="8">
    <location>
        <position position="350"/>
    </location>
</feature>
<dbReference type="EMBL" id="JADIKC010000005">
    <property type="protein sequence ID" value="MBM7121802.1"/>
    <property type="molecule type" value="Genomic_DNA"/>
</dbReference>
<dbReference type="PROSITE" id="PS51273">
    <property type="entry name" value="GATASE_TYPE_1"/>
    <property type="match status" value="1"/>
</dbReference>
<dbReference type="RefSeq" id="WP_204636265.1">
    <property type="nucleotide sequence ID" value="NZ_CP183983.1"/>
</dbReference>
<dbReference type="HAMAP" id="MF_01209">
    <property type="entry name" value="CPSase_S_chain"/>
    <property type="match status" value="1"/>
</dbReference>
<evidence type="ECO:0000256" key="5">
    <source>
        <dbReference type="ARBA" id="ARBA00022840"/>
    </source>
</evidence>
<dbReference type="Gene3D" id="3.40.50.880">
    <property type="match status" value="1"/>
</dbReference>
<evidence type="ECO:0000259" key="9">
    <source>
        <dbReference type="SMART" id="SM01097"/>
    </source>
</evidence>
<dbReference type="CDD" id="cd01744">
    <property type="entry name" value="GATase1_CPSase"/>
    <property type="match status" value="1"/>
</dbReference>
<organism evidence="10 11">
    <name type="scientific">Dyella kyungheensis</name>
    <dbReference type="NCBI Taxonomy" id="1242174"/>
    <lineage>
        <taxon>Bacteria</taxon>
        <taxon>Pseudomonadati</taxon>
        <taxon>Pseudomonadota</taxon>
        <taxon>Gammaproteobacteria</taxon>
        <taxon>Lysobacterales</taxon>
        <taxon>Rhodanobacteraceae</taxon>
        <taxon>Dyella</taxon>
    </lineage>
</organism>
<dbReference type="NCBIfam" id="TIGR01368">
    <property type="entry name" value="CPSaseIIsmall"/>
    <property type="match status" value="1"/>
</dbReference>
<comment type="catalytic activity">
    <reaction evidence="8">
        <text>L-glutamine + H2O = L-glutamate + NH4(+)</text>
        <dbReference type="Rhea" id="RHEA:15889"/>
        <dbReference type="ChEBI" id="CHEBI:15377"/>
        <dbReference type="ChEBI" id="CHEBI:28938"/>
        <dbReference type="ChEBI" id="CHEBI:29985"/>
        <dbReference type="ChEBI" id="CHEBI:58359"/>
    </reaction>
</comment>
<dbReference type="NCBIfam" id="NF009475">
    <property type="entry name" value="PRK12838.1"/>
    <property type="match status" value="1"/>
</dbReference>
<dbReference type="SUPFAM" id="SSF52317">
    <property type="entry name" value="Class I glutamine amidotransferase-like"/>
    <property type="match status" value="1"/>
</dbReference>
<dbReference type="InterPro" id="IPR035686">
    <property type="entry name" value="CPSase_GATase1"/>
</dbReference>
<dbReference type="PRINTS" id="PR00099">
    <property type="entry name" value="CPSGATASE"/>
</dbReference>
<comment type="catalytic activity">
    <reaction evidence="7 8">
        <text>hydrogencarbonate + L-glutamine + 2 ATP + H2O = carbamoyl phosphate + L-glutamate + 2 ADP + phosphate + 2 H(+)</text>
        <dbReference type="Rhea" id="RHEA:18633"/>
        <dbReference type="ChEBI" id="CHEBI:15377"/>
        <dbReference type="ChEBI" id="CHEBI:15378"/>
        <dbReference type="ChEBI" id="CHEBI:17544"/>
        <dbReference type="ChEBI" id="CHEBI:29985"/>
        <dbReference type="ChEBI" id="CHEBI:30616"/>
        <dbReference type="ChEBI" id="CHEBI:43474"/>
        <dbReference type="ChEBI" id="CHEBI:58228"/>
        <dbReference type="ChEBI" id="CHEBI:58359"/>
        <dbReference type="ChEBI" id="CHEBI:456216"/>
        <dbReference type="EC" id="6.3.5.5"/>
    </reaction>
</comment>
<dbReference type="SMART" id="SM01097">
    <property type="entry name" value="CPSase_sm_chain"/>
    <property type="match status" value="1"/>
</dbReference>
<keyword evidence="8" id="KW-0055">Arginine biosynthesis</keyword>
<dbReference type="Gene3D" id="3.50.30.20">
    <property type="entry name" value="Carbamoyl-phosphate synthase small subunit, N-terminal domain"/>
    <property type="match status" value="1"/>
</dbReference>
<dbReference type="PANTHER" id="PTHR43418">
    <property type="entry name" value="MULTIFUNCTIONAL TRYPTOPHAN BIOSYNTHESIS PROTEIN-RELATED"/>
    <property type="match status" value="1"/>
</dbReference>
<dbReference type="InterPro" id="IPR036480">
    <property type="entry name" value="CarbP_synth_ssu_N_sf"/>
</dbReference>
<keyword evidence="11" id="KW-1185">Reference proteome</keyword>
<feature type="binding site" evidence="8">
    <location>
        <position position="238"/>
    </location>
    <ligand>
        <name>L-glutamine</name>
        <dbReference type="ChEBI" id="CHEBI:58359"/>
    </ligand>
</feature>
<dbReference type="InterPro" id="IPR002474">
    <property type="entry name" value="CarbamoylP_synth_ssu_N"/>
</dbReference>
<dbReference type="Pfam" id="PF00988">
    <property type="entry name" value="CPSase_sm_chain"/>
    <property type="match status" value="1"/>
</dbReference>
<dbReference type="InterPro" id="IPR050472">
    <property type="entry name" value="Anth_synth/Amidotransfase"/>
</dbReference>
<evidence type="ECO:0000256" key="6">
    <source>
        <dbReference type="ARBA" id="ARBA00022962"/>
    </source>
</evidence>
<feature type="binding site" evidence="8">
    <location>
        <position position="270"/>
    </location>
    <ligand>
        <name>L-glutamine</name>
        <dbReference type="ChEBI" id="CHEBI:58359"/>
    </ligand>
</feature>
<keyword evidence="8" id="KW-0665">Pyrimidine biosynthesis</keyword>
<feature type="binding site" evidence="8">
    <location>
        <position position="47"/>
    </location>
    <ligand>
        <name>L-glutamine</name>
        <dbReference type="ChEBI" id="CHEBI:58359"/>
    </ligand>
</feature>
<comment type="function">
    <text evidence="8">Small subunit of the glutamine-dependent carbamoyl phosphate synthetase (CPSase). CPSase catalyzes the formation of carbamoyl phosphate from the ammonia moiety of glutamine, carbonate, and phosphate donated by ATP, constituting the first step of 2 biosynthetic pathways, one leading to arginine and/or urea and the other to pyrimidine nucleotides. The small subunit (glutamine amidotransferase) binds and cleaves glutamine to supply the large subunit with the substrate ammonia.</text>
</comment>
<dbReference type="InterPro" id="IPR029062">
    <property type="entry name" value="Class_I_gatase-like"/>
</dbReference>
<dbReference type="PANTHER" id="PTHR43418:SF7">
    <property type="entry name" value="CARBAMOYL-PHOSPHATE SYNTHASE SMALL CHAIN"/>
    <property type="match status" value="1"/>
</dbReference>
<comment type="pathway">
    <text evidence="1 8">Amino-acid biosynthesis; L-arginine biosynthesis; carbamoyl phosphate from bicarbonate: step 1/1.</text>
</comment>
<comment type="caution">
    <text evidence="10">The sequence shown here is derived from an EMBL/GenBank/DDBJ whole genome shotgun (WGS) entry which is preliminary data.</text>
</comment>
<dbReference type="GO" id="GO:0004088">
    <property type="term" value="F:carbamoyl-phosphate synthase (glutamine-hydrolyzing) activity"/>
    <property type="evidence" value="ECO:0007669"/>
    <property type="project" value="UniProtKB-EC"/>
</dbReference>
<keyword evidence="6 8" id="KW-0315">Glutamine amidotransferase</keyword>
<evidence type="ECO:0000256" key="8">
    <source>
        <dbReference type="HAMAP-Rule" id="MF_01209"/>
    </source>
</evidence>
<feature type="binding site" evidence="8">
    <location>
        <position position="267"/>
    </location>
    <ligand>
        <name>L-glutamine</name>
        <dbReference type="ChEBI" id="CHEBI:58359"/>
    </ligand>
</feature>
<evidence type="ECO:0000256" key="1">
    <source>
        <dbReference type="ARBA" id="ARBA00005077"/>
    </source>
</evidence>
<dbReference type="SUPFAM" id="SSF52021">
    <property type="entry name" value="Carbamoyl phosphate synthetase, small subunit N-terminal domain"/>
    <property type="match status" value="1"/>
</dbReference>
<feature type="binding site" evidence="8">
    <location>
        <position position="310"/>
    </location>
    <ligand>
        <name>L-glutamine</name>
        <dbReference type="ChEBI" id="CHEBI:58359"/>
    </ligand>
</feature>
<evidence type="ECO:0000256" key="4">
    <source>
        <dbReference type="ARBA" id="ARBA00022741"/>
    </source>
</evidence>
<feature type="active site" description="Nucleophile" evidence="8">
    <location>
        <position position="266"/>
    </location>
</feature>
<name>A0ABS2JRZ6_9GAMM</name>
<keyword evidence="5 8" id="KW-0067">ATP-binding</keyword>
<dbReference type="PRINTS" id="PR00096">
    <property type="entry name" value="GATASE"/>
</dbReference>
<keyword evidence="8" id="KW-0028">Amino-acid biosynthesis</keyword>
<keyword evidence="4 8" id="KW-0547">Nucleotide-binding</keyword>
<feature type="region of interest" description="CPSase" evidence="8">
    <location>
        <begin position="1"/>
        <end position="189"/>
    </location>
</feature>
<accession>A0ABS2JRZ6</accession>
<keyword evidence="3 8" id="KW-0436">Ligase</keyword>
<evidence type="ECO:0000313" key="11">
    <source>
        <dbReference type="Proteomes" id="UP001430065"/>
    </source>
</evidence>
<gene>
    <name evidence="8 10" type="primary">carA</name>
    <name evidence="10" type="ORF">ISP20_11605</name>
</gene>
<protein>
    <recommendedName>
        <fullName evidence="8">Carbamoyl phosphate synthase small chain</fullName>
        <ecNumber evidence="8">6.3.5.5</ecNumber>
    </recommendedName>
    <alternativeName>
        <fullName evidence="8">Carbamoyl phosphate synthetase glutamine chain</fullName>
    </alternativeName>
</protein>
<dbReference type="Pfam" id="PF00117">
    <property type="entry name" value="GATase"/>
    <property type="match status" value="1"/>
</dbReference>
<sequence length="378" mass="40498">MPIPALLALEDGSVFRGYAAGATGETVGEVVFNTAMTGYQEILTDPSYAKQLVTLTYPHIGNTGVNVEDEESASVHAAGLIVRDVPRRASNWRSTESLPDYLKRHGIVAIAGIDTRRLTRILRDKGALNGCIVAGEQIDADAALAKARAFPGLNGMDLAKEVTVGESYSWNEGIYDLDGTAFNQPSKRFKVVAYDYGVKYNILRLLAEQGCDITVVPAQTPAADVLAMKPDGVFLSNGPGDPAACDYAVEATKQFLDAKIPLFGICLGHQIMGLAVGAKTLKMKFGHHGANHPVKDMDDGRVLITSQNHGFAVDPATLPANVRVTHTSLFDGSLQGFALTDRPAFCFQGHPEASPGPHDIGYLFDRFAALMQEARTHG</sequence>
<comment type="subunit">
    <text evidence="8">Composed of two chains; the small (or glutamine) chain promotes the hydrolysis of glutamine to ammonia, which is used by the large (or ammonia) chain to synthesize carbamoyl phosphate. Tetramer of heterodimers (alpha,beta)4.</text>
</comment>
<evidence type="ECO:0000256" key="3">
    <source>
        <dbReference type="ARBA" id="ARBA00022598"/>
    </source>
</evidence>
<feature type="binding site" evidence="8">
    <location>
        <position position="240"/>
    </location>
    <ligand>
        <name>L-glutamine</name>
        <dbReference type="ChEBI" id="CHEBI:58359"/>
    </ligand>
</feature>
<comment type="pathway">
    <text evidence="8">Pyrimidine metabolism; UMP biosynthesis via de novo pathway; (S)-dihydroorotate from bicarbonate: step 1/3.</text>
</comment>
<feature type="binding site" evidence="8">
    <location>
        <position position="311"/>
    </location>
    <ligand>
        <name>L-glutamine</name>
        <dbReference type="ChEBI" id="CHEBI:58359"/>
    </ligand>
</feature>
<dbReference type="InterPro" id="IPR006274">
    <property type="entry name" value="CarbamoylP_synth_ssu"/>
</dbReference>
<feature type="domain" description="Carbamoyl-phosphate synthase small subunit N-terminal" evidence="9">
    <location>
        <begin position="3"/>
        <end position="133"/>
    </location>
</feature>
<dbReference type="EC" id="6.3.5.5" evidence="8"/>
<reference evidence="10 11" key="1">
    <citation type="submission" date="2020-10" db="EMBL/GenBank/DDBJ databases">
        <title>Phylogeny of dyella-like bacteria.</title>
        <authorList>
            <person name="Fu J."/>
        </authorList>
    </citation>
    <scope>NUCLEOTIDE SEQUENCE [LARGE SCALE GENOMIC DNA]</scope>
    <source>
        <strain evidence="10 11">THG-B117</strain>
    </source>
</reference>
<evidence type="ECO:0000256" key="2">
    <source>
        <dbReference type="ARBA" id="ARBA00007800"/>
    </source>
</evidence>
<comment type="similarity">
    <text evidence="2 8">Belongs to the CarA family.</text>
</comment>
<feature type="active site" evidence="8">
    <location>
        <position position="352"/>
    </location>
</feature>
<dbReference type="InterPro" id="IPR017926">
    <property type="entry name" value="GATASE"/>
</dbReference>
<evidence type="ECO:0000256" key="7">
    <source>
        <dbReference type="ARBA" id="ARBA00048816"/>
    </source>
</evidence>
<evidence type="ECO:0000313" key="10">
    <source>
        <dbReference type="EMBL" id="MBM7121802.1"/>
    </source>
</evidence>
<dbReference type="Proteomes" id="UP001430065">
    <property type="component" value="Unassembled WGS sequence"/>
</dbReference>
<proteinExistence type="inferred from homology"/>
<feature type="binding site" evidence="8">
    <location>
        <position position="308"/>
    </location>
    <ligand>
        <name>L-glutamine</name>
        <dbReference type="ChEBI" id="CHEBI:58359"/>
    </ligand>
</feature>